<keyword evidence="1" id="KW-1133">Transmembrane helix</keyword>
<dbReference type="AlphaFoldDB" id="A0A484HMF2"/>
<dbReference type="SUPFAM" id="SSF51126">
    <property type="entry name" value="Pectin lyase-like"/>
    <property type="match status" value="1"/>
</dbReference>
<sequence>MILKDSVIGRRRFARFLSVAIKFKVIVFLSLFLIYSVALIGVSGIMYKYGFTSIIKDIGLGVIYKNYTTPFNYFKGLWSSPEKLIIDIKHKNFQKLAYEREVALAQRFLNKGEYVSATIRHGNKKIRVKMRLKGDNIDHLHGAKWSYRIKVKGDQTIFGMKIFSIQHPKTRNYIFEWIFHQALRREDILNLRYKFVNVIINGRDLGIYALEEHFEKRLVEYRRRREGPILRLEEDLSWHEGRVFPSKTRSGYGSYFSSAISSFNKNNLTDPKKYSTYQMAYNLFEGFRLGFLKPSEIFDIKRLATFLALADILGAEHALRTNNLRFYYNPVTSLFEPIGFDGDTGQVTKKLIGVSSGSLLSAGFERPVPGLINSILSDEIVFGEYIRQLERITEDLYLESLLSDLKEDFKKNMAIIYRDFPWSKSSMDVFFENREYIRNFLTPKKIMGAYFSKKSKDKITLFLGNVQRLPAEVVEVVYGNSYIFKPVEKVVFPGKIPGKPAIYMKVDFFIPEKIGWLDDMPEELRVRSRLLGSSMAKDDKIIPGPHFDPGFINNDFIRKPPNALSFDFLNVNEEKKTITFKSGEWTLARDLILPKGYMVLANEGLEINLINSAKILSYSALNFLGSEKKPIRFYSENSSGQGVLILKARKKSILKYVNFQNLGPPSQKGWALTGAVTFYESPVSINRCAFSASRAEDALNIIRSDFTISDSHFQENKSDAFDGDFVKGEILDSLFVSSGNDALDFSGSVVKVRNVFINRAGDKGMSFGEKTKAVISQANILNTEIAVAGKDLSEIDIDHIRLQNSKVGFSVYQKKSEFGPSTMKAFNLSMNKVALPYLLEKGSKLEIDGKEVEPYKGKIKDLLYGAKFGRKSGD</sequence>
<feature type="transmembrane region" description="Helical" evidence="1">
    <location>
        <begin position="21"/>
        <end position="47"/>
    </location>
</feature>
<dbReference type="InterPro" id="IPR011050">
    <property type="entry name" value="Pectin_lyase_fold/virulence"/>
</dbReference>
<dbReference type="EMBL" id="CAACVI010000034">
    <property type="protein sequence ID" value="VEN74471.1"/>
    <property type="molecule type" value="Genomic_DNA"/>
</dbReference>
<organism evidence="2">
    <name type="scientific">uncultured Desulfobacteraceae bacterium</name>
    <dbReference type="NCBI Taxonomy" id="218296"/>
    <lineage>
        <taxon>Bacteria</taxon>
        <taxon>Pseudomonadati</taxon>
        <taxon>Thermodesulfobacteriota</taxon>
        <taxon>Desulfobacteria</taxon>
        <taxon>Desulfobacterales</taxon>
        <taxon>Desulfobacteraceae</taxon>
        <taxon>environmental samples</taxon>
    </lineage>
</organism>
<proteinExistence type="predicted"/>
<evidence type="ECO:0000256" key="1">
    <source>
        <dbReference type="SAM" id="Phobius"/>
    </source>
</evidence>
<gene>
    <name evidence="2" type="ORF">EPICR_40050</name>
</gene>
<evidence type="ECO:0000313" key="2">
    <source>
        <dbReference type="EMBL" id="VEN74471.1"/>
    </source>
</evidence>
<accession>A0A484HMF2</accession>
<keyword evidence="1" id="KW-0812">Transmembrane</keyword>
<protein>
    <submittedName>
        <fullName evidence="2">Uncharacterized protein</fullName>
    </submittedName>
</protein>
<keyword evidence="1" id="KW-0472">Membrane</keyword>
<reference evidence="2" key="1">
    <citation type="submission" date="2019-01" db="EMBL/GenBank/DDBJ databases">
        <authorList>
            <consortium name="Genoscope - CEA"/>
            <person name="William W."/>
        </authorList>
    </citation>
    <scope>NUCLEOTIDE SEQUENCE</scope>
    <source>
        <strain evidence="2">CR-1</strain>
    </source>
</reference>
<name>A0A484HMF2_9BACT</name>